<dbReference type="PaxDb" id="55529-EKX45809"/>
<protein>
    <submittedName>
        <fullName evidence="2 3">Uncharacterized protein</fullName>
    </submittedName>
</protein>
<evidence type="ECO:0000313" key="4">
    <source>
        <dbReference type="Proteomes" id="UP000011087"/>
    </source>
</evidence>
<name>L1JCI8_GUITC</name>
<organism evidence="2">
    <name type="scientific">Guillardia theta (strain CCMP2712)</name>
    <name type="common">Cryptophyte</name>
    <dbReference type="NCBI Taxonomy" id="905079"/>
    <lineage>
        <taxon>Eukaryota</taxon>
        <taxon>Cryptophyceae</taxon>
        <taxon>Pyrenomonadales</taxon>
        <taxon>Geminigeraceae</taxon>
        <taxon>Guillardia</taxon>
    </lineage>
</organism>
<dbReference type="Proteomes" id="UP000011087">
    <property type="component" value="Unassembled WGS sequence"/>
</dbReference>
<dbReference type="AlphaFoldDB" id="L1JCI8"/>
<dbReference type="EnsemblProtists" id="EKX45809">
    <property type="protein sequence ID" value="EKX45809"/>
    <property type="gene ID" value="GUITHDRAFT_108259"/>
</dbReference>
<evidence type="ECO:0000313" key="2">
    <source>
        <dbReference type="EMBL" id="EKX45809.1"/>
    </source>
</evidence>
<accession>L1JCI8</accession>
<sequence>MDLSEKDIQLLKTAHNEELKEMKDGLDAKKKDEKALAAKRARDAVLKAHSHSRSTAKQLPAPFKLRVVHKEGTLSADDKKLLAIARNEISSEHAKDARAEKQAKEAELRREEEKAEAAKKAREAQAKQMHVKQAAHPVARVVAEPKVTAHVQHEKNVLHRKLNPKALKLLASAYRDQRHDEEKARKMKSYDQRAFVKQFKKHAIAIDSDAQNEANMEIQRNARNAMIGLQHATAADNSEYMHAWNRIHF</sequence>
<reference evidence="4" key="2">
    <citation type="submission" date="2012-11" db="EMBL/GenBank/DDBJ databases">
        <authorList>
            <person name="Kuo A."/>
            <person name="Curtis B.A."/>
            <person name="Tanifuji G."/>
            <person name="Burki F."/>
            <person name="Gruber A."/>
            <person name="Irimia M."/>
            <person name="Maruyama S."/>
            <person name="Arias M.C."/>
            <person name="Ball S.G."/>
            <person name="Gile G.H."/>
            <person name="Hirakawa Y."/>
            <person name="Hopkins J.F."/>
            <person name="Rensing S.A."/>
            <person name="Schmutz J."/>
            <person name="Symeonidi A."/>
            <person name="Elias M."/>
            <person name="Eveleigh R.J."/>
            <person name="Herman E.K."/>
            <person name="Klute M.J."/>
            <person name="Nakayama T."/>
            <person name="Obornik M."/>
            <person name="Reyes-Prieto A."/>
            <person name="Armbrust E.V."/>
            <person name="Aves S.J."/>
            <person name="Beiko R.G."/>
            <person name="Coutinho P."/>
            <person name="Dacks J.B."/>
            <person name="Durnford D.G."/>
            <person name="Fast N.M."/>
            <person name="Green B.R."/>
            <person name="Grisdale C."/>
            <person name="Hempe F."/>
            <person name="Henrissat B."/>
            <person name="Hoppner M.P."/>
            <person name="Ishida K.-I."/>
            <person name="Kim E."/>
            <person name="Koreny L."/>
            <person name="Kroth P.G."/>
            <person name="Liu Y."/>
            <person name="Malik S.-B."/>
            <person name="Maier U.G."/>
            <person name="McRose D."/>
            <person name="Mock T."/>
            <person name="Neilson J.A."/>
            <person name="Onodera N.T."/>
            <person name="Poole A.M."/>
            <person name="Pritham E.J."/>
            <person name="Richards T.A."/>
            <person name="Rocap G."/>
            <person name="Roy S.W."/>
            <person name="Sarai C."/>
            <person name="Schaack S."/>
            <person name="Shirato S."/>
            <person name="Slamovits C.H."/>
            <person name="Spencer D.F."/>
            <person name="Suzuki S."/>
            <person name="Worden A.Z."/>
            <person name="Zauner S."/>
            <person name="Barry K."/>
            <person name="Bell C."/>
            <person name="Bharti A.K."/>
            <person name="Crow J.A."/>
            <person name="Grimwood J."/>
            <person name="Kramer R."/>
            <person name="Lindquist E."/>
            <person name="Lucas S."/>
            <person name="Salamov A."/>
            <person name="McFadden G.I."/>
            <person name="Lane C.E."/>
            <person name="Keeling P.J."/>
            <person name="Gray M.W."/>
            <person name="Grigoriev I.V."/>
            <person name="Archibald J.M."/>
        </authorList>
    </citation>
    <scope>NUCLEOTIDE SEQUENCE</scope>
    <source>
        <strain evidence="4">CCMP2712</strain>
    </source>
</reference>
<reference evidence="3" key="3">
    <citation type="submission" date="2015-06" db="UniProtKB">
        <authorList>
            <consortium name="EnsemblProtists"/>
        </authorList>
    </citation>
    <scope>IDENTIFICATION</scope>
</reference>
<dbReference type="RefSeq" id="XP_005832789.1">
    <property type="nucleotide sequence ID" value="XM_005832732.1"/>
</dbReference>
<reference evidence="2 4" key="1">
    <citation type="journal article" date="2012" name="Nature">
        <title>Algal genomes reveal evolutionary mosaicism and the fate of nucleomorphs.</title>
        <authorList>
            <consortium name="DOE Joint Genome Institute"/>
            <person name="Curtis B.A."/>
            <person name="Tanifuji G."/>
            <person name="Burki F."/>
            <person name="Gruber A."/>
            <person name="Irimia M."/>
            <person name="Maruyama S."/>
            <person name="Arias M.C."/>
            <person name="Ball S.G."/>
            <person name="Gile G.H."/>
            <person name="Hirakawa Y."/>
            <person name="Hopkins J.F."/>
            <person name="Kuo A."/>
            <person name="Rensing S.A."/>
            <person name="Schmutz J."/>
            <person name="Symeonidi A."/>
            <person name="Elias M."/>
            <person name="Eveleigh R.J."/>
            <person name="Herman E.K."/>
            <person name="Klute M.J."/>
            <person name="Nakayama T."/>
            <person name="Obornik M."/>
            <person name="Reyes-Prieto A."/>
            <person name="Armbrust E.V."/>
            <person name="Aves S.J."/>
            <person name="Beiko R.G."/>
            <person name="Coutinho P."/>
            <person name="Dacks J.B."/>
            <person name="Durnford D.G."/>
            <person name="Fast N.M."/>
            <person name="Green B.R."/>
            <person name="Grisdale C.J."/>
            <person name="Hempel F."/>
            <person name="Henrissat B."/>
            <person name="Hoppner M.P."/>
            <person name="Ishida K."/>
            <person name="Kim E."/>
            <person name="Koreny L."/>
            <person name="Kroth P.G."/>
            <person name="Liu Y."/>
            <person name="Malik S.B."/>
            <person name="Maier U.G."/>
            <person name="McRose D."/>
            <person name="Mock T."/>
            <person name="Neilson J.A."/>
            <person name="Onodera N.T."/>
            <person name="Poole A.M."/>
            <person name="Pritham E.J."/>
            <person name="Richards T.A."/>
            <person name="Rocap G."/>
            <person name="Roy S.W."/>
            <person name="Sarai C."/>
            <person name="Schaack S."/>
            <person name="Shirato S."/>
            <person name="Slamovits C.H."/>
            <person name="Spencer D.F."/>
            <person name="Suzuki S."/>
            <person name="Worden A.Z."/>
            <person name="Zauner S."/>
            <person name="Barry K."/>
            <person name="Bell C."/>
            <person name="Bharti A.K."/>
            <person name="Crow J.A."/>
            <person name="Grimwood J."/>
            <person name="Kramer R."/>
            <person name="Lindquist E."/>
            <person name="Lucas S."/>
            <person name="Salamov A."/>
            <person name="McFadden G.I."/>
            <person name="Lane C.E."/>
            <person name="Keeling P.J."/>
            <person name="Gray M.W."/>
            <person name="Grigoriev I.V."/>
            <person name="Archibald J.M."/>
        </authorList>
    </citation>
    <scope>NUCLEOTIDE SEQUENCE</scope>
    <source>
        <strain evidence="2 4">CCMP2712</strain>
    </source>
</reference>
<proteinExistence type="predicted"/>
<dbReference type="EMBL" id="JH992997">
    <property type="protein sequence ID" value="EKX45809.1"/>
    <property type="molecule type" value="Genomic_DNA"/>
</dbReference>
<evidence type="ECO:0000256" key="1">
    <source>
        <dbReference type="SAM" id="MobiDB-lite"/>
    </source>
</evidence>
<dbReference type="KEGG" id="gtt:GUITHDRAFT_108259"/>
<evidence type="ECO:0000313" key="3">
    <source>
        <dbReference type="EnsemblProtists" id="EKX45809"/>
    </source>
</evidence>
<dbReference type="HOGENOM" id="CLU_1117497_0_0_1"/>
<keyword evidence="4" id="KW-1185">Reference proteome</keyword>
<dbReference type="GeneID" id="17302610"/>
<feature type="region of interest" description="Disordered" evidence="1">
    <location>
        <begin position="91"/>
        <end position="120"/>
    </location>
</feature>
<gene>
    <name evidence="2" type="ORF">GUITHDRAFT_108259</name>
</gene>